<dbReference type="Proteomes" id="UP000620127">
    <property type="component" value="Unassembled WGS sequence"/>
</dbReference>
<organism evidence="1 2">
    <name type="scientific">Undibacterium macrobrachii</name>
    <dbReference type="NCBI Taxonomy" id="1119058"/>
    <lineage>
        <taxon>Bacteria</taxon>
        <taxon>Pseudomonadati</taxon>
        <taxon>Pseudomonadota</taxon>
        <taxon>Betaproteobacteria</taxon>
        <taxon>Burkholderiales</taxon>
        <taxon>Oxalobacteraceae</taxon>
        <taxon>Undibacterium</taxon>
    </lineage>
</organism>
<gene>
    <name evidence="1" type="ORF">GCM10011282_31760</name>
</gene>
<proteinExistence type="predicted"/>
<protein>
    <submittedName>
        <fullName evidence="1">Uncharacterized protein</fullName>
    </submittedName>
</protein>
<evidence type="ECO:0000313" key="1">
    <source>
        <dbReference type="EMBL" id="GGX23313.1"/>
    </source>
</evidence>
<keyword evidence="2" id="KW-1185">Reference proteome</keyword>
<dbReference type="RefSeq" id="WP_189347151.1">
    <property type="nucleotide sequence ID" value="NZ_BMYT01000006.1"/>
</dbReference>
<dbReference type="EMBL" id="BMYT01000006">
    <property type="protein sequence ID" value="GGX23313.1"/>
    <property type="molecule type" value="Genomic_DNA"/>
</dbReference>
<name>A0ABQ2XLB7_9BURK</name>
<comment type="caution">
    <text evidence="1">The sequence shown here is derived from an EMBL/GenBank/DDBJ whole genome shotgun (WGS) entry which is preliminary data.</text>
</comment>
<evidence type="ECO:0000313" key="2">
    <source>
        <dbReference type="Proteomes" id="UP000620127"/>
    </source>
</evidence>
<sequence length="130" mass="13997">MNSSIKPGQTSFDNVADAYLHELMDMSDAEVLDGLKPGAAKARGLAMLEVAKKAAGKMRLQAAREAMKANAADSSRPSEAISVADARKFLQVAANDARFTIAARELSELTDQDLLNLYWQVKGLQDDVGK</sequence>
<reference evidence="2" key="1">
    <citation type="journal article" date="2019" name="Int. J. Syst. Evol. Microbiol.">
        <title>The Global Catalogue of Microorganisms (GCM) 10K type strain sequencing project: providing services to taxonomists for standard genome sequencing and annotation.</title>
        <authorList>
            <consortium name="The Broad Institute Genomics Platform"/>
            <consortium name="The Broad Institute Genome Sequencing Center for Infectious Disease"/>
            <person name="Wu L."/>
            <person name="Ma J."/>
        </authorList>
    </citation>
    <scope>NUCLEOTIDE SEQUENCE [LARGE SCALE GENOMIC DNA]</scope>
    <source>
        <strain evidence="2">KCTC 23916</strain>
    </source>
</reference>
<accession>A0ABQ2XLB7</accession>